<evidence type="ECO:0000256" key="8">
    <source>
        <dbReference type="ARBA" id="ARBA00022840"/>
    </source>
</evidence>
<evidence type="ECO:0000313" key="19">
    <source>
        <dbReference type="Proteomes" id="UP001500889"/>
    </source>
</evidence>
<feature type="region of interest" description="Disordered" evidence="16">
    <location>
        <begin position="1257"/>
        <end position="1284"/>
    </location>
</feature>
<feature type="region of interest" description="Disordered" evidence="16">
    <location>
        <begin position="545"/>
        <end position="571"/>
    </location>
</feature>
<feature type="compositionally biased region" description="Basic and acidic residues" evidence="16">
    <location>
        <begin position="269"/>
        <end position="290"/>
    </location>
</feature>
<feature type="region of interest" description="Disordered" evidence="16">
    <location>
        <begin position="602"/>
        <end position="717"/>
    </location>
</feature>
<dbReference type="Gene3D" id="1.10.510.10">
    <property type="entry name" value="Transferase(Phosphotransferase) domain 1"/>
    <property type="match status" value="1"/>
</dbReference>
<dbReference type="InterPro" id="IPR011009">
    <property type="entry name" value="Kinase-like_dom_sf"/>
</dbReference>
<evidence type="ECO:0000256" key="14">
    <source>
        <dbReference type="ARBA" id="ARBA00051680"/>
    </source>
</evidence>
<dbReference type="EMBL" id="AP029263">
    <property type="protein sequence ID" value="BFF90904.1"/>
    <property type="molecule type" value="Genomic_DNA"/>
</dbReference>
<keyword evidence="5" id="KW-0808">Transferase</keyword>
<evidence type="ECO:0000256" key="3">
    <source>
        <dbReference type="ARBA" id="ARBA00022527"/>
    </source>
</evidence>
<feature type="compositionally biased region" description="Low complexity" evidence="16">
    <location>
        <begin position="696"/>
        <end position="717"/>
    </location>
</feature>
<dbReference type="Pfam" id="PF00069">
    <property type="entry name" value="Pkinase"/>
    <property type="match status" value="1"/>
</dbReference>
<evidence type="ECO:0000256" key="10">
    <source>
        <dbReference type="ARBA" id="ARBA00023242"/>
    </source>
</evidence>
<feature type="compositionally biased region" description="Acidic residues" evidence="16">
    <location>
        <begin position="640"/>
        <end position="652"/>
    </location>
</feature>
<dbReference type="PROSITE" id="PS50011">
    <property type="entry name" value="PROTEIN_KINASE_DOM"/>
    <property type="match status" value="1"/>
</dbReference>
<dbReference type="GO" id="GO:0004712">
    <property type="term" value="F:protein serine/threonine/tyrosine kinase activity"/>
    <property type="evidence" value="ECO:0007669"/>
    <property type="project" value="UniProtKB-EC"/>
</dbReference>
<gene>
    <name evidence="18" type="ORF">DMAD_09329</name>
</gene>
<feature type="compositionally biased region" description="Low complexity" evidence="16">
    <location>
        <begin position="653"/>
        <end position="685"/>
    </location>
</feature>
<feature type="compositionally biased region" description="Low complexity" evidence="16">
    <location>
        <begin position="138"/>
        <end position="161"/>
    </location>
</feature>
<dbReference type="FunFam" id="3.30.200.20:FF:000061">
    <property type="entry name" value="Dual specificity protein kinase CLK2"/>
    <property type="match status" value="1"/>
</dbReference>
<evidence type="ECO:0000256" key="16">
    <source>
        <dbReference type="SAM" id="MobiDB-lite"/>
    </source>
</evidence>
<feature type="region of interest" description="Disordered" evidence="16">
    <location>
        <begin position="255"/>
        <end position="392"/>
    </location>
</feature>
<feature type="compositionally biased region" description="Low complexity" evidence="16">
    <location>
        <begin position="1264"/>
        <end position="1274"/>
    </location>
</feature>
<evidence type="ECO:0000313" key="18">
    <source>
        <dbReference type="EMBL" id="BFF90904.1"/>
    </source>
</evidence>
<dbReference type="GO" id="GO:0005524">
    <property type="term" value="F:ATP binding"/>
    <property type="evidence" value="ECO:0007669"/>
    <property type="project" value="UniProtKB-UniRule"/>
</dbReference>
<dbReference type="FunFam" id="1.10.510.10:FF:000145">
    <property type="entry name" value="Dual specificity protein kinase CLK2"/>
    <property type="match status" value="1"/>
</dbReference>
<keyword evidence="10" id="KW-0539">Nucleus</keyword>
<dbReference type="SUPFAM" id="SSF56112">
    <property type="entry name" value="Protein kinase-like (PK-like)"/>
    <property type="match status" value="1"/>
</dbReference>
<evidence type="ECO:0000256" key="4">
    <source>
        <dbReference type="ARBA" id="ARBA00022553"/>
    </source>
</evidence>
<keyword evidence="6 15" id="KW-0547">Nucleotide-binding</keyword>
<evidence type="ECO:0000256" key="2">
    <source>
        <dbReference type="ARBA" id="ARBA00013203"/>
    </source>
</evidence>
<feature type="domain" description="Protein kinase" evidence="17">
    <location>
        <begin position="930"/>
        <end position="1251"/>
    </location>
</feature>
<keyword evidence="7 18" id="KW-0418">Kinase</keyword>
<dbReference type="Proteomes" id="UP001500889">
    <property type="component" value="Chromosome O"/>
</dbReference>
<accession>A0AAU9F3G3</accession>
<keyword evidence="8 15" id="KW-0067">ATP-binding</keyword>
<feature type="region of interest" description="Disordered" evidence="16">
    <location>
        <begin position="480"/>
        <end position="521"/>
    </location>
</feature>
<reference evidence="18 19" key="1">
    <citation type="submission" date="2024-02" db="EMBL/GenBank/DDBJ databases">
        <title>A chromosome-level genome assembly of Drosophila madeirensis, a fruit fly species endemic to Madeira island.</title>
        <authorList>
            <person name="Tomihara K."/>
            <person name="Llopart A."/>
            <person name="Yamamoto D."/>
        </authorList>
    </citation>
    <scope>NUCLEOTIDE SEQUENCE [LARGE SCALE GENOMIC DNA]</scope>
    <source>
        <strain evidence="18 19">RF1</strain>
    </source>
</reference>
<evidence type="ECO:0000256" key="13">
    <source>
        <dbReference type="ARBA" id="ARBA00049308"/>
    </source>
</evidence>
<feature type="compositionally biased region" description="Basic and acidic residues" evidence="16">
    <location>
        <begin position="510"/>
        <end position="521"/>
    </location>
</feature>
<dbReference type="InterPro" id="IPR051175">
    <property type="entry name" value="CLK_kinases"/>
</dbReference>
<keyword evidence="9" id="KW-0829">Tyrosine-protein kinase</keyword>
<dbReference type="PANTHER" id="PTHR45646:SF11">
    <property type="entry name" value="SERINE_THREONINE-PROTEIN KINASE DOA"/>
    <property type="match status" value="1"/>
</dbReference>
<comment type="catalytic activity">
    <reaction evidence="12">
        <text>L-seryl-[protein] + ATP = O-phospho-L-seryl-[protein] + ADP + H(+)</text>
        <dbReference type="Rhea" id="RHEA:17989"/>
        <dbReference type="Rhea" id="RHEA-COMP:9863"/>
        <dbReference type="Rhea" id="RHEA-COMP:11604"/>
        <dbReference type="ChEBI" id="CHEBI:15378"/>
        <dbReference type="ChEBI" id="CHEBI:29999"/>
        <dbReference type="ChEBI" id="CHEBI:30616"/>
        <dbReference type="ChEBI" id="CHEBI:83421"/>
        <dbReference type="ChEBI" id="CHEBI:456216"/>
        <dbReference type="EC" id="2.7.12.1"/>
    </reaction>
</comment>
<comment type="similarity">
    <text evidence="11">Belongs to the protein kinase superfamily. CMGC Ser/Thr protein kinase family. Lammer subfamily.</text>
</comment>
<evidence type="ECO:0000256" key="15">
    <source>
        <dbReference type="PROSITE-ProRule" id="PRU10141"/>
    </source>
</evidence>
<feature type="binding site" evidence="15">
    <location>
        <position position="959"/>
    </location>
    <ligand>
        <name>ATP</name>
        <dbReference type="ChEBI" id="CHEBI:30616"/>
    </ligand>
</feature>
<keyword evidence="19" id="KW-1185">Reference proteome</keyword>
<feature type="region of interest" description="Disordered" evidence="16">
    <location>
        <begin position="748"/>
        <end position="767"/>
    </location>
</feature>
<feature type="compositionally biased region" description="Low complexity" evidence="16">
    <location>
        <begin position="32"/>
        <end position="42"/>
    </location>
</feature>
<dbReference type="GO" id="GO:0005634">
    <property type="term" value="C:nucleus"/>
    <property type="evidence" value="ECO:0007669"/>
    <property type="project" value="UniProtKB-SubCell"/>
</dbReference>
<comment type="catalytic activity">
    <reaction evidence="14">
        <text>L-tyrosyl-[protein] + ATP = O-phospho-L-tyrosyl-[protein] + ADP + H(+)</text>
        <dbReference type="Rhea" id="RHEA:10596"/>
        <dbReference type="Rhea" id="RHEA-COMP:10136"/>
        <dbReference type="Rhea" id="RHEA-COMP:20101"/>
        <dbReference type="ChEBI" id="CHEBI:15378"/>
        <dbReference type="ChEBI" id="CHEBI:30616"/>
        <dbReference type="ChEBI" id="CHEBI:46858"/>
        <dbReference type="ChEBI" id="CHEBI:61978"/>
        <dbReference type="ChEBI" id="CHEBI:456216"/>
        <dbReference type="EC" id="2.7.12.1"/>
    </reaction>
</comment>
<comment type="subcellular location">
    <subcellularLocation>
        <location evidence="1">Nucleus</location>
    </subcellularLocation>
</comment>
<dbReference type="PROSITE" id="PS00107">
    <property type="entry name" value="PROTEIN_KINASE_ATP"/>
    <property type="match status" value="1"/>
</dbReference>
<evidence type="ECO:0000256" key="5">
    <source>
        <dbReference type="ARBA" id="ARBA00022679"/>
    </source>
</evidence>
<evidence type="ECO:0000256" key="9">
    <source>
        <dbReference type="ARBA" id="ARBA00023137"/>
    </source>
</evidence>
<dbReference type="InterPro" id="IPR008271">
    <property type="entry name" value="Ser/Thr_kinase_AS"/>
</dbReference>
<feature type="compositionally biased region" description="Polar residues" evidence="16">
    <location>
        <begin position="839"/>
        <end position="849"/>
    </location>
</feature>
<keyword evidence="4" id="KW-0597">Phosphoprotein</keyword>
<feature type="compositionally biased region" description="Basic and acidic residues" evidence="16">
    <location>
        <begin position="179"/>
        <end position="203"/>
    </location>
</feature>
<feature type="region of interest" description="Disordered" evidence="16">
    <location>
        <begin position="427"/>
        <end position="458"/>
    </location>
</feature>
<dbReference type="GO" id="GO:0043484">
    <property type="term" value="P:regulation of RNA splicing"/>
    <property type="evidence" value="ECO:0007669"/>
    <property type="project" value="TreeGrafter"/>
</dbReference>
<dbReference type="GO" id="GO:0004674">
    <property type="term" value="F:protein serine/threonine kinase activity"/>
    <property type="evidence" value="ECO:0007669"/>
    <property type="project" value="UniProtKB-KW"/>
</dbReference>
<dbReference type="SMART" id="SM00220">
    <property type="entry name" value="S_TKc"/>
    <property type="match status" value="1"/>
</dbReference>
<evidence type="ECO:0000256" key="1">
    <source>
        <dbReference type="ARBA" id="ARBA00004123"/>
    </source>
</evidence>
<sequence length="1284" mass="143265">MATFLNRFHREKSEKILPNSSENRKTADGGEATATTTTTQQQPQPPRQQRRYMRSATAASVTQLLSESCNSLLQRFRRNPSERPDNKQQNPQQQQQQKQNPQQQRCSISNRAAAAIVEEDTKDSNKSNDPITGRRSSSKTPTNDSNNNSSSSKSKTNLSQKQSKRRRSSDKSSSSSSRRNAEAEKERDRERERERERDNAMSDRHRRYYPGGGLGYHPTSSSGSGSSTAAIMGRYQKSSTTANALDRLRTHLSPVGGYYKPLIRGLGGGRRDRDRDLDDRRDYQLDRDKTPTTSGVGSGAGKQSAISRLENKYSDVLERTAGRRRHEEDRDKTLEPDDYGSSTGLMRSATAHQLAKSKLSSSSFNAADRKERTPYRTRAQRQRAGYMADSNDSGYLTSGNRLLDENYPVDYSSRYDYHDALRLGGASGYPSSRYGRRGAGEDEPASAAAPFGGRTSRAYGRTKTSENLLAAEIMESGRQAAAASMEDRPLNSRNRFAHRRKEQPPPELTTEEREILADDRSSEDNAAILMLLREDNQFLEAKKFEERMRKRRELRERVKREEEAAAEAKKTEAAAALEQEAIAKAKEAAATAAAAAAAAAALQVPKEEAAPKKKSRSKKVTTDDSDDDGDSGSSSTSESSSDEVDGDTETETTTDSGTGVQLTHTTCNTANSTTTTNKTTDKANTPPTPTTSVNGTTRTTPPLATTTSSTSTSAPLSNNHTAAAAAATTAQAAAAAAVGSSITNKSRFLPLHSSDRNNNDLSKYKPTSNLLTHSSSSGALAFGGIGARLAAADARRQQQRYQGASSRTAAVLSEFDRYKPSLGSGSGSSYLSDPYGSSRRTNGLASGSSLYQRPHLDAYHQQQQSSASSHYLQQQQQDHYLLSKSATSSALFHRSRIPKTLSTFTAKPVIQDDADGHLIYHTGDILHHRYKIMATLGEGTFGRVVKVKDMERDYCMALKIIKNVEKYREAAKLEINALEKIAQKDPHCDHLCVKMVDWFDYHGHMCIVFEMLGLSVFDFLRENNYEPYPLDQVRHMAYQLCYSVKFLHDNRLTHTDLKPENILFVDSDYSAHYNHKIQNREVRRVKNTDVRLIDFGSATFDHEHHSTIVSTRHYRAPEVILELGWSQPCDVWSIGCILFELYLGITLFQTHDNREHLAMMERILGQIPYRMARNHTLYSKTKTKYFYHGKLDWDEKSSAGRYVRDHCKPLFLCQLSDSEDHCELFGLIKKMLEYEPSSRITLGEALRHPFFDRLPPHQRVGEMSSKQPLSSGSSSRERSHSLSR</sequence>
<name>A0AAU9F3G3_DROMD</name>
<organism evidence="18 19">
    <name type="scientific">Drosophila madeirensis</name>
    <name type="common">Fruit fly</name>
    <dbReference type="NCBI Taxonomy" id="30013"/>
    <lineage>
        <taxon>Eukaryota</taxon>
        <taxon>Metazoa</taxon>
        <taxon>Ecdysozoa</taxon>
        <taxon>Arthropoda</taxon>
        <taxon>Hexapoda</taxon>
        <taxon>Insecta</taxon>
        <taxon>Pterygota</taxon>
        <taxon>Neoptera</taxon>
        <taxon>Endopterygota</taxon>
        <taxon>Diptera</taxon>
        <taxon>Brachycera</taxon>
        <taxon>Muscomorpha</taxon>
        <taxon>Ephydroidea</taxon>
        <taxon>Drosophilidae</taxon>
        <taxon>Drosophila</taxon>
        <taxon>Sophophora</taxon>
    </lineage>
</organism>
<dbReference type="InterPro" id="IPR017441">
    <property type="entry name" value="Protein_kinase_ATP_BS"/>
</dbReference>
<dbReference type="CDD" id="cd14134">
    <property type="entry name" value="PKc_CLK"/>
    <property type="match status" value="1"/>
</dbReference>
<evidence type="ECO:0000256" key="6">
    <source>
        <dbReference type="ARBA" id="ARBA00022741"/>
    </source>
</evidence>
<evidence type="ECO:0000259" key="17">
    <source>
        <dbReference type="PROSITE" id="PS50011"/>
    </source>
</evidence>
<dbReference type="InterPro" id="IPR000719">
    <property type="entry name" value="Prot_kinase_dom"/>
</dbReference>
<feature type="compositionally biased region" description="Basic and acidic residues" evidence="16">
    <location>
        <begin position="1275"/>
        <end position="1284"/>
    </location>
</feature>
<evidence type="ECO:0000256" key="11">
    <source>
        <dbReference type="ARBA" id="ARBA00037966"/>
    </source>
</evidence>
<feature type="region of interest" description="Disordered" evidence="16">
    <location>
        <begin position="1"/>
        <end position="59"/>
    </location>
</feature>
<evidence type="ECO:0000256" key="7">
    <source>
        <dbReference type="ARBA" id="ARBA00022777"/>
    </source>
</evidence>
<feature type="compositionally biased region" description="Low complexity" evidence="16">
    <location>
        <begin position="823"/>
        <end position="838"/>
    </location>
</feature>
<evidence type="ECO:0000256" key="12">
    <source>
        <dbReference type="ARBA" id="ARBA00049003"/>
    </source>
</evidence>
<dbReference type="PROSITE" id="PS00108">
    <property type="entry name" value="PROTEIN_KINASE_ST"/>
    <property type="match status" value="1"/>
</dbReference>
<feature type="region of interest" description="Disordered" evidence="16">
    <location>
        <begin position="823"/>
        <end position="849"/>
    </location>
</feature>
<feature type="compositionally biased region" description="Low complexity" evidence="16">
    <location>
        <begin position="219"/>
        <end position="228"/>
    </location>
</feature>
<dbReference type="Gene3D" id="3.30.200.20">
    <property type="entry name" value="Phosphorylase Kinase, domain 1"/>
    <property type="match status" value="1"/>
</dbReference>
<dbReference type="GO" id="GO:0004713">
    <property type="term" value="F:protein tyrosine kinase activity"/>
    <property type="evidence" value="ECO:0007669"/>
    <property type="project" value="UniProtKB-KW"/>
</dbReference>
<feature type="compositionally biased region" description="Basic and acidic residues" evidence="16">
    <location>
        <begin position="309"/>
        <end position="335"/>
    </location>
</feature>
<dbReference type="PANTHER" id="PTHR45646">
    <property type="entry name" value="SERINE/THREONINE-PROTEIN KINASE DOA-RELATED"/>
    <property type="match status" value="1"/>
</dbReference>
<feature type="region of interest" description="Disordered" evidence="16">
    <location>
        <begin position="79"/>
        <end position="228"/>
    </location>
</feature>
<protein>
    <recommendedName>
        <fullName evidence="2">dual-specificity kinase</fullName>
        <ecNumber evidence="2">2.7.12.1</ecNumber>
    </recommendedName>
</protein>
<comment type="catalytic activity">
    <reaction evidence="13">
        <text>L-threonyl-[protein] + ATP = O-phospho-L-threonyl-[protein] + ADP + H(+)</text>
        <dbReference type="Rhea" id="RHEA:46608"/>
        <dbReference type="Rhea" id="RHEA-COMP:11060"/>
        <dbReference type="Rhea" id="RHEA-COMP:11605"/>
        <dbReference type="ChEBI" id="CHEBI:15378"/>
        <dbReference type="ChEBI" id="CHEBI:30013"/>
        <dbReference type="ChEBI" id="CHEBI:30616"/>
        <dbReference type="ChEBI" id="CHEBI:61977"/>
        <dbReference type="ChEBI" id="CHEBI:456216"/>
        <dbReference type="EC" id="2.7.12.1"/>
    </reaction>
</comment>
<feature type="compositionally biased region" description="Low complexity" evidence="16">
    <location>
        <begin position="87"/>
        <end position="104"/>
    </location>
</feature>
<keyword evidence="3" id="KW-0723">Serine/threonine-protein kinase</keyword>
<proteinExistence type="inferred from homology"/>
<dbReference type="EC" id="2.7.12.1" evidence="2"/>